<proteinExistence type="predicted"/>
<sequence length="72" mass="8266">MSLRLRLSLTIGAAFVLIWALAAAWMFSDLRNQMMFPSTSAWWLRRAWSPASWNNCRPCRARARVPISVPNS</sequence>
<gene>
    <name evidence="1" type="ORF">C4K04_4406</name>
</gene>
<protein>
    <submittedName>
        <fullName evidence="1">Sensor histidine kinase</fullName>
    </submittedName>
</protein>
<evidence type="ECO:0000313" key="1">
    <source>
        <dbReference type="EMBL" id="AZE50065.1"/>
    </source>
</evidence>
<dbReference type="GO" id="GO:0016301">
    <property type="term" value="F:kinase activity"/>
    <property type="evidence" value="ECO:0007669"/>
    <property type="project" value="UniProtKB-KW"/>
</dbReference>
<keyword evidence="1" id="KW-0808">Transferase</keyword>
<name>A0A3G7TSH0_9PSED</name>
<keyword evidence="1" id="KW-0418">Kinase</keyword>
<dbReference type="EMBL" id="CP027753">
    <property type="protein sequence ID" value="AZE50065.1"/>
    <property type="molecule type" value="Genomic_DNA"/>
</dbReference>
<reference evidence="1 2" key="1">
    <citation type="submission" date="2018-03" db="EMBL/GenBank/DDBJ databases">
        <title>Diversity of phytobeneficial traits revealed by whole-genome analysis of worldwide-isolated phenazine-producing Pseudomonas spp.</title>
        <authorList>
            <person name="Biessy A."/>
            <person name="Novinscak A."/>
            <person name="Blom J."/>
            <person name="Leger G."/>
            <person name="Thomashow L.S."/>
            <person name="Cazorla F.M."/>
            <person name="Josic D."/>
            <person name="Filion M."/>
        </authorList>
    </citation>
    <scope>NUCLEOTIDE SEQUENCE [LARGE SCALE GENOMIC DNA]</scope>
    <source>
        <strain evidence="1 2">B25</strain>
    </source>
</reference>
<accession>A0A3G7TSH0</accession>
<dbReference type="Proteomes" id="UP000268048">
    <property type="component" value="Chromosome"/>
</dbReference>
<organism evidence="1 2">
    <name type="scientific">Pseudomonas chlororaphis</name>
    <dbReference type="NCBI Taxonomy" id="587753"/>
    <lineage>
        <taxon>Bacteria</taxon>
        <taxon>Pseudomonadati</taxon>
        <taxon>Pseudomonadota</taxon>
        <taxon>Gammaproteobacteria</taxon>
        <taxon>Pseudomonadales</taxon>
        <taxon>Pseudomonadaceae</taxon>
        <taxon>Pseudomonas</taxon>
    </lineage>
</organism>
<dbReference type="AlphaFoldDB" id="A0A3G7TSH0"/>
<evidence type="ECO:0000313" key="2">
    <source>
        <dbReference type="Proteomes" id="UP000268048"/>
    </source>
</evidence>